<sequence>MTLGHSYEEAIRQGQDTIESWIMVAEQDGDPIPSPKPFIAA</sequence>
<dbReference type="AlphaFoldDB" id="A0A4P6K382"/>
<name>A0A4P6K382_KTERU</name>
<dbReference type="EMBL" id="CP035758">
    <property type="protein sequence ID" value="QBD81936.1"/>
    <property type="molecule type" value="Genomic_DNA"/>
</dbReference>
<dbReference type="KEGG" id="kbs:EPA93_40555"/>
<dbReference type="InterPro" id="IPR035069">
    <property type="entry name" value="TTHA1013/TTHA0281-like"/>
</dbReference>
<proteinExistence type="predicted"/>
<keyword evidence="2" id="KW-1185">Reference proteome</keyword>
<dbReference type="SUPFAM" id="SSF143100">
    <property type="entry name" value="TTHA1013/TTHA0281-like"/>
    <property type="match status" value="1"/>
</dbReference>
<reference evidence="1 2" key="1">
    <citation type="submission" date="2019-01" db="EMBL/GenBank/DDBJ databases">
        <title>Ktedonosporobacter rubrisoli SCAWS-G2.</title>
        <authorList>
            <person name="Huang Y."/>
            <person name="Yan B."/>
        </authorList>
    </citation>
    <scope>NUCLEOTIDE SEQUENCE [LARGE SCALE GENOMIC DNA]</scope>
    <source>
        <strain evidence="1 2">SCAWS-G2</strain>
    </source>
</reference>
<evidence type="ECO:0000313" key="1">
    <source>
        <dbReference type="EMBL" id="QBD81936.1"/>
    </source>
</evidence>
<accession>A0A4P6K382</accession>
<dbReference type="Proteomes" id="UP000290365">
    <property type="component" value="Chromosome"/>
</dbReference>
<protein>
    <recommendedName>
        <fullName evidence="3">Type II toxin-antitoxin system HicB family antitoxin</fullName>
    </recommendedName>
</protein>
<evidence type="ECO:0000313" key="2">
    <source>
        <dbReference type="Proteomes" id="UP000290365"/>
    </source>
</evidence>
<organism evidence="1 2">
    <name type="scientific">Ktedonosporobacter rubrisoli</name>
    <dbReference type="NCBI Taxonomy" id="2509675"/>
    <lineage>
        <taxon>Bacteria</taxon>
        <taxon>Bacillati</taxon>
        <taxon>Chloroflexota</taxon>
        <taxon>Ktedonobacteria</taxon>
        <taxon>Ktedonobacterales</taxon>
        <taxon>Ktedonosporobacteraceae</taxon>
        <taxon>Ktedonosporobacter</taxon>
    </lineage>
</organism>
<gene>
    <name evidence="1" type="ORF">EPA93_40555</name>
</gene>
<evidence type="ECO:0008006" key="3">
    <source>
        <dbReference type="Google" id="ProtNLM"/>
    </source>
</evidence>
<dbReference type="Gene3D" id="3.30.160.250">
    <property type="match status" value="1"/>
</dbReference>